<dbReference type="STRING" id="530584.SAMN05421630_11557"/>
<dbReference type="AlphaFoldDB" id="A0A1G6Z314"/>
<protein>
    <submittedName>
        <fullName evidence="1">Uncharacterized protein</fullName>
    </submittedName>
</protein>
<organism evidence="1 2">
    <name type="scientific">Prauserella marina</name>
    <dbReference type="NCBI Taxonomy" id="530584"/>
    <lineage>
        <taxon>Bacteria</taxon>
        <taxon>Bacillati</taxon>
        <taxon>Actinomycetota</taxon>
        <taxon>Actinomycetes</taxon>
        <taxon>Pseudonocardiales</taxon>
        <taxon>Pseudonocardiaceae</taxon>
        <taxon>Prauserella</taxon>
    </lineage>
</organism>
<name>A0A1G6Z314_9PSEU</name>
<proteinExistence type="predicted"/>
<gene>
    <name evidence="1" type="ORF">SAMN05421630_11557</name>
</gene>
<keyword evidence="2" id="KW-1185">Reference proteome</keyword>
<dbReference type="EMBL" id="FMZE01000015">
    <property type="protein sequence ID" value="SDD96245.1"/>
    <property type="molecule type" value="Genomic_DNA"/>
</dbReference>
<evidence type="ECO:0000313" key="1">
    <source>
        <dbReference type="EMBL" id="SDD96245.1"/>
    </source>
</evidence>
<evidence type="ECO:0000313" key="2">
    <source>
        <dbReference type="Proteomes" id="UP000199494"/>
    </source>
</evidence>
<dbReference type="Proteomes" id="UP000199494">
    <property type="component" value="Unassembled WGS sequence"/>
</dbReference>
<sequence length="42" mass="4515">MIATVLNPSGLAQSMAETTAWLKGERATDSAYWSQQSGRDQG</sequence>
<accession>A0A1G6Z314</accession>
<dbReference type="RefSeq" id="WP_256328156.1">
    <property type="nucleotide sequence ID" value="NZ_CP016354.1"/>
</dbReference>
<reference evidence="1 2" key="1">
    <citation type="submission" date="2016-10" db="EMBL/GenBank/DDBJ databases">
        <authorList>
            <person name="de Groot N.N."/>
        </authorList>
    </citation>
    <scope>NUCLEOTIDE SEQUENCE [LARGE SCALE GENOMIC DNA]</scope>
    <source>
        <strain evidence="1 2">CGMCC 4.5506</strain>
    </source>
</reference>